<dbReference type="InterPro" id="IPR013087">
    <property type="entry name" value="Znf_C2H2_type"/>
</dbReference>
<dbReference type="SUPFAM" id="SSF57667">
    <property type="entry name" value="beta-beta-alpha zinc fingers"/>
    <property type="match status" value="1"/>
</dbReference>
<feature type="compositionally biased region" description="Basic residues" evidence="10">
    <location>
        <begin position="17"/>
        <end position="31"/>
    </location>
</feature>
<dbReference type="GeneID" id="19902871"/>
<keyword evidence="7" id="KW-0804">Transcription</keyword>
<dbReference type="FunFam" id="3.30.160.60:FF:000060">
    <property type="entry name" value="zinc finger protein 436"/>
    <property type="match status" value="1"/>
</dbReference>
<dbReference type="Proteomes" id="UP000016924">
    <property type="component" value="Unassembled WGS sequence"/>
</dbReference>
<feature type="compositionally biased region" description="Low complexity" evidence="10">
    <location>
        <begin position="98"/>
        <end position="115"/>
    </location>
</feature>
<evidence type="ECO:0000256" key="6">
    <source>
        <dbReference type="ARBA" id="ARBA00023015"/>
    </source>
</evidence>
<name>R7YX32_CONA1</name>
<evidence type="ECO:0000256" key="4">
    <source>
        <dbReference type="ARBA" id="ARBA00022771"/>
    </source>
</evidence>
<feature type="region of interest" description="Disordered" evidence="10">
    <location>
        <begin position="194"/>
        <end position="292"/>
    </location>
</feature>
<dbReference type="PROSITE" id="PS00028">
    <property type="entry name" value="ZINC_FINGER_C2H2_1"/>
    <property type="match status" value="2"/>
</dbReference>
<keyword evidence="2" id="KW-0479">Metal-binding</keyword>
<keyword evidence="13" id="KW-1185">Reference proteome</keyword>
<evidence type="ECO:0000256" key="1">
    <source>
        <dbReference type="ARBA" id="ARBA00004123"/>
    </source>
</evidence>
<dbReference type="InterPro" id="IPR036236">
    <property type="entry name" value="Znf_C2H2_sf"/>
</dbReference>
<dbReference type="GO" id="GO:0010468">
    <property type="term" value="P:regulation of gene expression"/>
    <property type="evidence" value="ECO:0007669"/>
    <property type="project" value="TreeGrafter"/>
</dbReference>
<dbReference type="FunFam" id="3.30.160.60:FF:000176">
    <property type="entry name" value="zinc finger protein 70"/>
    <property type="match status" value="1"/>
</dbReference>
<organism evidence="12 13">
    <name type="scientific">Coniosporium apollinis (strain CBS 100218)</name>
    <name type="common">Rock-inhabiting black yeast</name>
    <dbReference type="NCBI Taxonomy" id="1168221"/>
    <lineage>
        <taxon>Eukaryota</taxon>
        <taxon>Fungi</taxon>
        <taxon>Dikarya</taxon>
        <taxon>Ascomycota</taxon>
        <taxon>Pezizomycotina</taxon>
        <taxon>Dothideomycetes</taxon>
        <taxon>Dothideomycetes incertae sedis</taxon>
        <taxon>Coniosporium</taxon>
    </lineage>
</organism>
<dbReference type="AlphaFoldDB" id="R7YX32"/>
<accession>R7YX32</accession>
<gene>
    <name evidence="12" type="ORF">W97_05560</name>
</gene>
<reference evidence="13" key="1">
    <citation type="submission" date="2012-06" db="EMBL/GenBank/DDBJ databases">
        <title>The genome sequence of Coniosporium apollinis CBS 100218.</title>
        <authorList>
            <consortium name="The Broad Institute Genome Sequencing Platform"/>
            <person name="Cuomo C."/>
            <person name="Gorbushina A."/>
            <person name="Noack S."/>
            <person name="Walker B."/>
            <person name="Young S.K."/>
            <person name="Zeng Q."/>
            <person name="Gargeya S."/>
            <person name="Fitzgerald M."/>
            <person name="Haas B."/>
            <person name="Abouelleil A."/>
            <person name="Alvarado L."/>
            <person name="Arachchi H.M."/>
            <person name="Berlin A.M."/>
            <person name="Chapman S.B."/>
            <person name="Goldberg J."/>
            <person name="Griggs A."/>
            <person name="Gujja S."/>
            <person name="Hansen M."/>
            <person name="Howarth C."/>
            <person name="Imamovic A."/>
            <person name="Larimer J."/>
            <person name="McCowan C."/>
            <person name="Montmayeur A."/>
            <person name="Murphy C."/>
            <person name="Neiman D."/>
            <person name="Pearson M."/>
            <person name="Priest M."/>
            <person name="Roberts A."/>
            <person name="Saif S."/>
            <person name="Shea T."/>
            <person name="Sisk P."/>
            <person name="Sykes S."/>
            <person name="Wortman J."/>
            <person name="Nusbaum C."/>
            <person name="Birren B."/>
        </authorList>
    </citation>
    <scope>NUCLEOTIDE SEQUENCE [LARGE SCALE GENOMIC DNA]</scope>
    <source>
        <strain evidence="13">CBS 100218</strain>
    </source>
</reference>
<dbReference type="GO" id="GO:0008270">
    <property type="term" value="F:zinc ion binding"/>
    <property type="evidence" value="ECO:0007669"/>
    <property type="project" value="UniProtKB-KW"/>
</dbReference>
<dbReference type="RefSeq" id="XP_007781779.1">
    <property type="nucleotide sequence ID" value="XM_007783589.1"/>
</dbReference>
<evidence type="ECO:0000256" key="8">
    <source>
        <dbReference type="ARBA" id="ARBA00023242"/>
    </source>
</evidence>
<feature type="compositionally biased region" description="Low complexity" evidence="10">
    <location>
        <begin position="278"/>
        <end position="291"/>
    </location>
</feature>
<dbReference type="STRING" id="1168221.R7YX32"/>
<keyword evidence="4 9" id="KW-0863">Zinc-finger</keyword>
<dbReference type="Pfam" id="PF00096">
    <property type="entry name" value="zf-C2H2"/>
    <property type="match status" value="2"/>
</dbReference>
<keyword evidence="5" id="KW-0862">Zinc</keyword>
<keyword evidence="8" id="KW-0539">Nucleus</keyword>
<feature type="domain" description="C2H2-type" evidence="11">
    <location>
        <begin position="341"/>
        <end position="371"/>
    </location>
</feature>
<sequence>MVNGSGREGPRETHDHHYQRHHPYAHIRTRAHQPQPQAASALVPNPYSGQPPVDFTTYHRPSAPRSPPSPPVEEQKPPSLPSISSLLSFDGTRPSQETATQAVPPPQKAAAAAVPLSEHRPNQVPQAPQAFGPPTIVSNPAMNLPPTPPMAPESVIDGNQSPSTVSSQSSATAAPYYLGSMNNMDPHQQRVVPSVAPMKRHSATSHPSVSPYHTSPYHTSPYQPSPYHTSPCANSPYGSSPGGASTGTGSYYSPDGFSQPGMYSQRPLPSNFPPPSAPVAVPASASPASNPWQHHHYISHSSQAAFPQSQDRYICQTCNKAFSRPSSLRIHSHSHTGEKPFKCPHSGCGKAFSVRSNMKRHERGCHAAGNAAMSAPA</sequence>
<dbReference type="OMA" id="MSGLYYQ"/>
<proteinExistence type="predicted"/>
<dbReference type="OrthoDB" id="6077919at2759"/>
<dbReference type="InterPro" id="IPR050331">
    <property type="entry name" value="Zinc_finger"/>
</dbReference>
<dbReference type="PROSITE" id="PS50157">
    <property type="entry name" value="ZINC_FINGER_C2H2_2"/>
    <property type="match status" value="2"/>
</dbReference>
<dbReference type="EMBL" id="JH767580">
    <property type="protein sequence ID" value="EON66462.1"/>
    <property type="molecule type" value="Genomic_DNA"/>
</dbReference>
<evidence type="ECO:0000256" key="7">
    <source>
        <dbReference type="ARBA" id="ARBA00023163"/>
    </source>
</evidence>
<dbReference type="PANTHER" id="PTHR16515:SF49">
    <property type="entry name" value="GASTRULA ZINC FINGER PROTEIN XLCGF49.1-LIKE-RELATED"/>
    <property type="match status" value="1"/>
</dbReference>
<evidence type="ECO:0000256" key="5">
    <source>
        <dbReference type="ARBA" id="ARBA00022833"/>
    </source>
</evidence>
<comment type="subcellular location">
    <subcellularLocation>
        <location evidence="1">Nucleus</location>
    </subcellularLocation>
</comment>
<evidence type="ECO:0000256" key="3">
    <source>
        <dbReference type="ARBA" id="ARBA00022737"/>
    </source>
</evidence>
<feature type="compositionally biased region" description="Low complexity" evidence="10">
    <location>
        <begin position="160"/>
        <end position="171"/>
    </location>
</feature>
<dbReference type="GO" id="GO:0005634">
    <property type="term" value="C:nucleus"/>
    <property type="evidence" value="ECO:0007669"/>
    <property type="project" value="UniProtKB-SubCell"/>
</dbReference>
<feature type="compositionally biased region" description="Polar residues" evidence="10">
    <location>
        <begin position="204"/>
        <end position="233"/>
    </location>
</feature>
<keyword evidence="3" id="KW-0677">Repeat</keyword>
<dbReference type="eggNOG" id="KOG1721">
    <property type="taxonomic scope" value="Eukaryota"/>
</dbReference>
<feature type="region of interest" description="Disordered" evidence="10">
    <location>
        <begin position="1"/>
        <end position="171"/>
    </location>
</feature>
<dbReference type="SMART" id="SM00355">
    <property type="entry name" value="ZnF_C2H2"/>
    <property type="match status" value="2"/>
</dbReference>
<evidence type="ECO:0000256" key="10">
    <source>
        <dbReference type="SAM" id="MobiDB-lite"/>
    </source>
</evidence>
<protein>
    <recommendedName>
        <fullName evidence="11">C2H2-type domain-containing protein</fullName>
    </recommendedName>
</protein>
<evidence type="ECO:0000256" key="9">
    <source>
        <dbReference type="PROSITE-ProRule" id="PRU00042"/>
    </source>
</evidence>
<feature type="domain" description="C2H2-type" evidence="11">
    <location>
        <begin position="313"/>
        <end position="340"/>
    </location>
</feature>
<evidence type="ECO:0000259" key="11">
    <source>
        <dbReference type="PROSITE" id="PS50157"/>
    </source>
</evidence>
<evidence type="ECO:0000256" key="2">
    <source>
        <dbReference type="ARBA" id="ARBA00022723"/>
    </source>
</evidence>
<evidence type="ECO:0000313" key="13">
    <source>
        <dbReference type="Proteomes" id="UP000016924"/>
    </source>
</evidence>
<keyword evidence="6" id="KW-0805">Transcription regulation</keyword>
<dbReference type="HOGENOM" id="CLU_053582_0_0_1"/>
<dbReference type="PANTHER" id="PTHR16515">
    <property type="entry name" value="PR DOMAIN ZINC FINGER PROTEIN"/>
    <property type="match status" value="1"/>
</dbReference>
<evidence type="ECO:0000313" key="12">
    <source>
        <dbReference type="EMBL" id="EON66462.1"/>
    </source>
</evidence>
<dbReference type="Gene3D" id="3.30.160.60">
    <property type="entry name" value="Classic Zinc Finger"/>
    <property type="match status" value="2"/>
</dbReference>